<feature type="transmembrane region" description="Helical" evidence="1">
    <location>
        <begin position="45"/>
        <end position="66"/>
    </location>
</feature>
<gene>
    <name evidence="2" type="primary">pgsC</name>
    <name evidence="2" type="ORF">LJD61_17750</name>
</gene>
<dbReference type="Proteomes" id="UP001651880">
    <property type="component" value="Unassembled WGS sequence"/>
</dbReference>
<dbReference type="NCBIfam" id="TIGR04011">
    <property type="entry name" value="poly_gGlu_PgsC"/>
    <property type="match status" value="1"/>
</dbReference>
<keyword evidence="1" id="KW-0812">Transmembrane</keyword>
<evidence type="ECO:0000256" key="1">
    <source>
        <dbReference type="SAM" id="Phobius"/>
    </source>
</evidence>
<keyword evidence="3" id="KW-1185">Reference proteome</keyword>
<dbReference type="InterPro" id="IPR008338">
    <property type="entry name" value="Capsule_biosynth_CapC"/>
</dbReference>
<protein>
    <submittedName>
        <fullName evidence="2">Poly-gamma-glutamate biosynthesis protein PgsC</fullName>
    </submittedName>
</protein>
<feature type="transmembrane region" description="Helical" evidence="1">
    <location>
        <begin position="6"/>
        <end position="33"/>
    </location>
</feature>
<sequence>MYSKIIVLGVVVSILFTEFIGLSPAGIIVPSYITLCLRTPQRVVYTLLVALLAWGISRLLSNFIILYGRRRFAVMIILSFSIDLLIGGIMTEITMPGLIGILVPGIMASEFERQGVIRSLFSLGIVVGIISMIMLICGIPVLTI</sequence>
<proteinExistence type="predicted"/>
<reference evidence="2 3" key="1">
    <citation type="submission" date="2021-10" db="EMBL/GenBank/DDBJ databases">
        <title>Lutispora strain m25 sp. nov., a thermophilic, non-spore-forming bacterium isolated from a lab-scale methanogenic bioreactor digesting anaerobic sludge.</title>
        <authorList>
            <person name="El Houari A."/>
            <person name="Mcdonald J."/>
        </authorList>
    </citation>
    <scope>NUCLEOTIDE SEQUENCE [LARGE SCALE GENOMIC DNA]</scope>
    <source>
        <strain evidence="3">m25</strain>
    </source>
</reference>
<comment type="caution">
    <text evidence="2">The sequence shown here is derived from an EMBL/GenBank/DDBJ whole genome shotgun (WGS) entry which is preliminary data.</text>
</comment>
<dbReference type="PRINTS" id="PR01759">
    <property type="entry name" value="CAPSULEPROTC"/>
</dbReference>
<dbReference type="RefSeq" id="WP_255228899.1">
    <property type="nucleotide sequence ID" value="NZ_JAJEKE010000021.1"/>
</dbReference>
<feature type="transmembrane region" description="Helical" evidence="1">
    <location>
        <begin position="72"/>
        <end position="99"/>
    </location>
</feature>
<evidence type="ECO:0000313" key="3">
    <source>
        <dbReference type="Proteomes" id="UP001651880"/>
    </source>
</evidence>
<dbReference type="Pfam" id="PF14102">
    <property type="entry name" value="Caps_synth_CapC"/>
    <property type="match status" value="1"/>
</dbReference>
<name>A0ABT1NJV9_9FIRM</name>
<evidence type="ECO:0000313" key="2">
    <source>
        <dbReference type="EMBL" id="MCQ1531369.1"/>
    </source>
</evidence>
<dbReference type="EMBL" id="JAJEKE010000021">
    <property type="protein sequence ID" value="MCQ1531369.1"/>
    <property type="molecule type" value="Genomic_DNA"/>
</dbReference>
<organism evidence="2 3">
    <name type="scientific">Lutispora saccharofermentans</name>
    <dbReference type="NCBI Taxonomy" id="3024236"/>
    <lineage>
        <taxon>Bacteria</taxon>
        <taxon>Bacillati</taxon>
        <taxon>Bacillota</taxon>
        <taxon>Clostridia</taxon>
        <taxon>Lutisporales</taxon>
        <taxon>Lutisporaceae</taxon>
        <taxon>Lutispora</taxon>
    </lineage>
</organism>
<keyword evidence="1" id="KW-0472">Membrane</keyword>
<feature type="transmembrane region" description="Helical" evidence="1">
    <location>
        <begin position="120"/>
        <end position="142"/>
    </location>
</feature>
<keyword evidence="1" id="KW-1133">Transmembrane helix</keyword>
<accession>A0ABT1NJV9</accession>